<feature type="region of interest" description="Disordered" evidence="10">
    <location>
        <begin position="821"/>
        <end position="843"/>
    </location>
</feature>
<dbReference type="EMBL" id="CP141259">
    <property type="protein sequence ID" value="WRL45755.1"/>
    <property type="molecule type" value="Genomic_DNA"/>
</dbReference>
<gene>
    <name evidence="15" type="ORF">U5817_21530</name>
</gene>
<keyword evidence="4" id="KW-0808">Transferase</keyword>
<keyword evidence="6" id="KW-0902">Two-component regulatory system</keyword>
<feature type="coiled-coil region" evidence="9">
    <location>
        <begin position="1483"/>
        <end position="1510"/>
    </location>
</feature>
<evidence type="ECO:0000256" key="7">
    <source>
        <dbReference type="PROSITE-ProRule" id="PRU00110"/>
    </source>
</evidence>
<feature type="modified residue" description="Phosphohistidine" evidence="7">
    <location>
        <position position="744"/>
    </location>
</feature>
<dbReference type="InterPro" id="IPR058661">
    <property type="entry name" value="FimL_2nd"/>
</dbReference>
<dbReference type="PANTHER" id="PTHR43395:SF8">
    <property type="entry name" value="HISTIDINE KINASE"/>
    <property type="match status" value="1"/>
</dbReference>
<dbReference type="Pfam" id="PF26379">
    <property type="entry name" value="FimL_2nd"/>
    <property type="match status" value="1"/>
</dbReference>
<dbReference type="InterPro" id="IPR036890">
    <property type="entry name" value="HATPase_C_sf"/>
</dbReference>
<dbReference type="InterPro" id="IPR036641">
    <property type="entry name" value="HPT_dom_sf"/>
</dbReference>
<dbReference type="CDD" id="cd00088">
    <property type="entry name" value="HPT"/>
    <property type="match status" value="2"/>
</dbReference>
<dbReference type="SUPFAM" id="SSF55874">
    <property type="entry name" value="ATPase domain of HSP90 chaperone/DNA topoisomerase II/histidine kinase"/>
    <property type="match status" value="1"/>
</dbReference>
<dbReference type="InterPro" id="IPR011006">
    <property type="entry name" value="CheY-like_superfamily"/>
</dbReference>
<dbReference type="SMART" id="SM00073">
    <property type="entry name" value="HPT"/>
    <property type="match status" value="3"/>
</dbReference>
<dbReference type="InterPro" id="IPR004105">
    <property type="entry name" value="CheA-like_dim"/>
</dbReference>
<evidence type="ECO:0000256" key="6">
    <source>
        <dbReference type="ARBA" id="ARBA00023012"/>
    </source>
</evidence>
<protein>
    <recommendedName>
        <fullName evidence="2">histidine kinase</fullName>
        <ecNumber evidence="2">2.7.13.3</ecNumber>
    </recommendedName>
</protein>
<dbReference type="SUPFAM" id="SSF52172">
    <property type="entry name" value="CheY-like"/>
    <property type="match status" value="1"/>
</dbReference>
<feature type="modified residue" description="Phosphohistidine" evidence="7">
    <location>
        <position position="1195"/>
    </location>
</feature>
<sequence>MTHPSELDLGPLTWVKNEIDLALARADESLEQALSASDAPGRLQFAQTHLHQVRGALSIVGLDGLTQFASSLDQSLGLLARGERPIDAATIALARRALATMGNYIEELVHGTADQPLRLLPLYREINAIRSADPVTPAELFFPDLTQRPPRRQIASVTLTDEARQAQLRAQRALFQRGLLQWLRTPNDSAGPSAMLDAVKGMEVLHTGAPVTNLWYAAQAFLEALAHGDLPAQPEVKRLCSQLDAQLKRLADAPVAIPDRFIRELLYWVAQAPARTAQQQAVRDTWHPHALIPEAGSTVSVTPLAPLLKSLQTSMSATKHAWDEFSEGHAAALPRFAGGLADVAAQAPQLGRPALDRLLEALIEFVRWLRKDPLQNTDKVAIEVATALLLAEGALDRVVPDAGFSTQVADTVSRLGAVTRGESVEPAEHSPTVETARRLQEREAVGQLAREILSSLAQVEQILDDFFRNQQKRAPLENLATPLKQVEGALTLIGDPDAIALVHDAAGTVARLAASDAEPEAGQFEGLAQRLSALGFYVQALQHGPANLQAFLDPSARRAQASAEAAALTIELPRFAEVVQPATTATTAGVAAAPSAAEQPPAAATPAAEVEELAAAAPAEAPAPAAPAVEEAALEAPLPIEEVETDLNFQPPLEPAEPSPPQIHVDFAPIELPPETPAPALAPAPTPTTPPAAAPSAAEIDAELLEIFIEEAHEVLANIAEQVELSRTAPGNAEHLTSIRRGFHTLKGSGRMVGLRDLGEAAWGLEQTLNRWLQLEWPPTPALHHLIGDACESFSAWVSDLEAGGSQARDVAALMAEAERLRSSDTPISEPAPQGAATPAAEPAAAAEAALAFATLEQAASGEILPVTAPAAEEEEIVVEESLEALELEAPGEEIALDEEEAGEGFEAAAGSEYAPKTSQLDEFRTSGAIAQPEETATFEEISLEPAAEETFVLEELEEAPSAVIGEELLFPLETGDLATGEPSGATPPAAEAEQPPALDFTAEPEEAITLEALPELELPPATGERPGFETNVALERTTGIEEPIPLTEAEAADAAEAQELEELAELEEVLDLEDSIDLEEAVELEEPLEEEPPAAIEPLELEETGALATPFAEETPAASEAPQEIEEATVDLEELEVPIERDVVHVGDNEISRPLYDLYLGEARHHLGTLRDELGRLAANPTLIPAEAALRAAHTLAGISGTTRLMSVQGLARALEHAIERLREGAHPPTAEQSAVMKSSNDTLEAMVAQVALRQMPIEVPELIEQLDGIGRTLALDVGFEPEGAVIEEEVPEQPSAAVQAPEAAAPAATVADDLDEQLLPVFLEEGAELLADLHATLRRWSSGDPSADHAKATARLLHTLKGSARMAGAMSLGEHVHQLESQLEAGREAGRDAAEMIDELVGGLDRTEQMMGALTGTPAPATPAAAGATEVAVSVAAPEAAPTEGETSATATLRVRADTVDRFVNEAGEIGIARTRIAGELRTLRRSLLDLTENVIRLRNQLREVEIQADVQMQSRIAHTGTSEGDFDPLEMDRYTRLQELTRMMAESVGDVTTVQQSLLRNLDGAELALNSQARLSRDLQQALMQVRMVPFDSLADRLYRVTRQTAKDLGKRANLDLRGGRIEIDRSVLEHITAPLEHLLRNAIAHGLEAPETRSAAGKNEIGQITLSVSQEGNEIAISLADDGAGLDYERIAERARANGLLGPAEIADERRLTNLIFLPGFSTASNVSTVSGRGVGMDVVKSETAAVGGRIDIRSTRGAGTEFRIYLPLTLAVTQALLVSAGGRTYAIPSSMVAQVMELKAGALRELRAAGGTDWQDMHFNYRYLPRLLGDAASQPEEQRFNWVLLLRAGAQTLALHVDALRGNQEIVVKNAGPQLARVVGISGATVLGDGEIVLILNPVALASRSLAEAESAAQAPGAAAPVEATQVVQPTVMVVDDSLTVRKITGRLLEREGYRVITAKDGVEALERLIESVPDVILSDIEMPRMDGFDLLRNIRADERTRDVPVIMITSRLADKHRQLAEKIGASEYLGKPYEEGELLALLQHYTGKARAEA</sequence>
<dbReference type="PANTHER" id="PTHR43395">
    <property type="entry name" value="SENSOR HISTIDINE KINASE CHEA"/>
    <property type="match status" value="1"/>
</dbReference>
<dbReference type="Pfam" id="PF01627">
    <property type="entry name" value="Hpt"/>
    <property type="match status" value="3"/>
</dbReference>
<dbReference type="PROSITE" id="PS50894">
    <property type="entry name" value="HPT"/>
    <property type="match status" value="3"/>
</dbReference>
<evidence type="ECO:0000259" key="11">
    <source>
        <dbReference type="PROSITE" id="PS50109"/>
    </source>
</evidence>
<dbReference type="SMART" id="SM00260">
    <property type="entry name" value="CheW"/>
    <property type="match status" value="1"/>
</dbReference>
<proteinExistence type="predicted"/>
<dbReference type="PROSITE" id="PS50110">
    <property type="entry name" value="RESPONSE_REGULATORY"/>
    <property type="match status" value="1"/>
</dbReference>
<feature type="compositionally biased region" description="Pro residues" evidence="10">
    <location>
        <begin position="673"/>
        <end position="693"/>
    </location>
</feature>
<feature type="domain" description="HPt" evidence="14">
    <location>
        <begin position="1149"/>
        <end position="1255"/>
    </location>
</feature>
<feature type="domain" description="Response regulatory" evidence="12">
    <location>
        <begin position="1936"/>
        <end position="2052"/>
    </location>
</feature>
<comment type="catalytic activity">
    <reaction evidence="1">
        <text>ATP + protein L-histidine = ADP + protein N-phospho-L-histidine.</text>
        <dbReference type="EC" id="2.7.13.3"/>
    </reaction>
</comment>
<feature type="domain" description="Histidine kinase" evidence="11">
    <location>
        <begin position="1577"/>
        <end position="1775"/>
    </location>
</feature>
<feature type="domain" description="HPt" evidence="14">
    <location>
        <begin position="1313"/>
        <end position="1416"/>
    </location>
</feature>
<evidence type="ECO:0000313" key="16">
    <source>
        <dbReference type="Proteomes" id="UP001626593"/>
    </source>
</evidence>
<dbReference type="Gene3D" id="3.40.50.2300">
    <property type="match status" value="1"/>
</dbReference>
<evidence type="ECO:0000256" key="8">
    <source>
        <dbReference type="PROSITE-ProRule" id="PRU00169"/>
    </source>
</evidence>
<dbReference type="InterPro" id="IPR003594">
    <property type="entry name" value="HATPase_dom"/>
</dbReference>
<dbReference type="PRINTS" id="PR00344">
    <property type="entry name" value="BCTRLSENSOR"/>
</dbReference>
<evidence type="ECO:0000256" key="4">
    <source>
        <dbReference type="ARBA" id="ARBA00022679"/>
    </source>
</evidence>
<dbReference type="PROSITE" id="PS50109">
    <property type="entry name" value="HIS_KIN"/>
    <property type="match status" value="1"/>
</dbReference>
<keyword evidence="5" id="KW-0418">Kinase</keyword>
<keyword evidence="9" id="KW-0175">Coiled coil</keyword>
<dbReference type="InterPro" id="IPR051315">
    <property type="entry name" value="Bact_Chemotaxis_CheA"/>
</dbReference>
<dbReference type="Gene3D" id="3.30.565.10">
    <property type="entry name" value="Histidine kinase-like ATPase, C-terminal domain"/>
    <property type="match status" value="1"/>
</dbReference>
<accession>A0ABZ1AJV3</accession>
<dbReference type="RefSeq" id="WP_407278776.1">
    <property type="nucleotide sequence ID" value="NZ_CP141259.1"/>
</dbReference>
<dbReference type="InterPro" id="IPR001789">
    <property type="entry name" value="Sig_transdc_resp-reg_receiver"/>
</dbReference>
<dbReference type="PROSITE" id="PS50851">
    <property type="entry name" value="CHEW"/>
    <property type="match status" value="1"/>
</dbReference>
<dbReference type="Pfam" id="PF00072">
    <property type="entry name" value="Response_reg"/>
    <property type="match status" value="1"/>
</dbReference>
<keyword evidence="16" id="KW-1185">Reference proteome</keyword>
<dbReference type="InterPro" id="IPR036061">
    <property type="entry name" value="CheW-like_dom_sf"/>
</dbReference>
<reference evidence="15 16" key="1">
    <citation type="submission" date="2023-12" db="EMBL/GenBank/DDBJ databases">
        <title>A. evansii MAY27, complete genome.</title>
        <authorList>
            <person name="Wang Y."/>
        </authorList>
    </citation>
    <scope>NUCLEOTIDE SEQUENCE [LARGE SCALE GENOMIC DNA]</scope>
    <source>
        <strain evidence="15 16">MAY27</strain>
    </source>
</reference>
<feature type="region of interest" description="Disordered" evidence="10">
    <location>
        <begin position="673"/>
        <end position="694"/>
    </location>
</feature>
<evidence type="ECO:0000259" key="14">
    <source>
        <dbReference type="PROSITE" id="PS50894"/>
    </source>
</evidence>
<dbReference type="InterPro" id="IPR008207">
    <property type="entry name" value="Sig_transdc_His_kin_Hpt_dom"/>
</dbReference>
<evidence type="ECO:0000259" key="12">
    <source>
        <dbReference type="PROSITE" id="PS50110"/>
    </source>
</evidence>
<dbReference type="Proteomes" id="UP001626593">
    <property type="component" value="Chromosome"/>
</dbReference>
<feature type="domain" description="HPt" evidence="14">
    <location>
        <begin position="697"/>
        <end position="804"/>
    </location>
</feature>
<dbReference type="InterPro" id="IPR005467">
    <property type="entry name" value="His_kinase_dom"/>
</dbReference>
<evidence type="ECO:0000256" key="2">
    <source>
        <dbReference type="ARBA" id="ARBA00012438"/>
    </source>
</evidence>
<dbReference type="Gene3D" id="1.20.120.160">
    <property type="entry name" value="HPT domain"/>
    <property type="match status" value="4"/>
</dbReference>
<dbReference type="SMART" id="SM00448">
    <property type="entry name" value="REC"/>
    <property type="match status" value="1"/>
</dbReference>
<dbReference type="SUPFAM" id="SSF50341">
    <property type="entry name" value="CheW-like"/>
    <property type="match status" value="1"/>
</dbReference>
<evidence type="ECO:0000256" key="9">
    <source>
        <dbReference type="SAM" id="Coils"/>
    </source>
</evidence>
<feature type="region of interest" description="Disordered" evidence="10">
    <location>
        <begin position="976"/>
        <end position="995"/>
    </location>
</feature>
<dbReference type="Pfam" id="PF02518">
    <property type="entry name" value="HATPase_c"/>
    <property type="match status" value="1"/>
</dbReference>
<name>A0ABZ1AJV3_AROEV</name>
<dbReference type="InterPro" id="IPR004358">
    <property type="entry name" value="Sig_transdc_His_kin-like_C"/>
</dbReference>
<dbReference type="EC" id="2.7.13.3" evidence="2"/>
<evidence type="ECO:0000256" key="1">
    <source>
        <dbReference type="ARBA" id="ARBA00000085"/>
    </source>
</evidence>
<evidence type="ECO:0000256" key="10">
    <source>
        <dbReference type="SAM" id="MobiDB-lite"/>
    </source>
</evidence>
<feature type="compositionally biased region" description="Low complexity" evidence="10">
    <location>
        <begin position="831"/>
        <end position="843"/>
    </location>
</feature>
<dbReference type="Pfam" id="PF01584">
    <property type="entry name" value="CheW"/>
    <property type="match status" value="1"/>
</dbReference>
<feature type="domain" description="CheW-like" evidence="13">
    <location>
        <begin position="1777"/>
        <end position="1912"/>
    </location>
</feature>
<dbReference type="Gene3D" id="2.30.30.40">
    <property type="entry name" value="SH3 Domains"/>
    <property type="match status" value="1"/>
</dbReference>
<feature type="modified residue" description="4-aspartylphosphate" evidence="8">
    <location>
        <position position="1985"/>
    </location>
</feature>
<feature type="modified residue" description="Phosphohistidine" evidence="7">
    <location>
        <position position="1360"/>
    </location>
</feature>
<dbReference type="InterPro" id="IPR002545">
    <property type="entry name" value="CheW-lke_dom"/>
</dbReference>
<evidence type="ECO:0000256" key="3">
    <source>
        <dbReference type="ARBA" id="ARBA00022553"/>
    </source>
</evidence>
<keyword evidence="3 8" id="KW-0597">Phosphoprotein</keyword>
<dbReference type="SUPFAM" id="SSF47226">
    <property type="entry name" value="Histidine-containing phosphotransfer domain, HPT domain"/>
    <property type="match status" value="5"/>
</dbReference>
<feature type="region of interest" description="Disordered" evidence="10">
    <location>
        <begin position="590"/>
        <end position="629"/>
    </location>
</feature>
<organism evidence="15 16">
    <name type="scientific">Aromatoleum evansii</name>
    <name type="common">Azoarcus evansii</name>
    <dbReference type="NCBI Taxonomy" id="59406"/>
    <lineage>
        <taxon>Bacteria</taxon>
        <taxon>Pseudomonadati</taxon>
        <taxon>Pseudomonadota</taxon>
        <taxon>Betaproteobacteria</taxon>
        <taxon>Rhodocyclales</taxon>
        <taxon>Rhodocyclaceae</taxon>
        <taxon>Aromatoleum</taxon>
    </lineage>
</organism>
<evidence type="ECO:0000256" key="5">
    <source>
        <dbReference type="ARBA" id="ARBA00022777"/>
    </source>
</evidence>
<evidence type="ECO:0000313" key="15">
    <source>
        <dbReference type="EMBL" id="WRL45755.1"/>
    </source>
</evidence>
<dbReference type="SMART" id="SM01231">
    <property type="entry name" value="H-kinase_dim"/>
    <property type="match status" value="1"/>
</dbReference>
<dbReference type="SMART" id="SM00387">
    <property type="entry name" value="HATPase_c"/>
    <property type="match status" value="1"/>
</dbReference>
<evidence type="ECO:0000259" key="13">
    <source>
        <dbReference type="PROSITE" id="PS50851"/>
    </source>
</evidence>